<keyword evidence="2" id="KW-1185">Reference proteome</keyword>
<dbReference type="InterPro" id="IPR036322">
    <property type="entry name" value="WD40_repeat_dom_sf"/>
</dbReference>
<reference evidence="1 2" key="1">
    <citation type="journal article" date="2008" name="Nature">
        <title>The genome of Laccaria bicolor provides insights into mycorrhizal symbiosis.</title>
        <authorList>
            <person name="Martin F."/>
            <person name="Aerts A."/>
            <person name="Ahren D."/>
            <person name="Brun A."/>
            <person name="Danchin E.G.J."/>
            <person name="Duchaussoy F."/>
            <person name="Gibon J."/>
            <person name="Kohler A."/>
            <person name="Lindquist E."/>
            <person name="Pereda V."/>
            <person name="Salamov A."/>
            <person name="Shapiro H.J."/>
            <person name="Wuyts J."/>
            <person name="Blaudez D."/>
            <person name="Buee M."/>
            <person name="Brokstein P."/>
            <person name="Canbaeck B."/>
            <person name="Cohen D."/>
            <person name="Courty P.E."/>
            <person name="Coutinho P.M."/>
            <person name="Delaruelle C."/>
            <person name="Detter J.C."/>
            <person name="Deveau A."/>
            <person name="DiFazio S."/>
            <person name="Duplessis S."/>
            <person name="Fraissinet-Tachet L."/>
            <person name="Lucic E."/>
            <person name="Frey-Klett P."/>
            <person name="Fourrey C."/>
            <person name="Feussner I."/>
            <person name="Gay G."/>
            <person name="Grimwood J."/>
            <person name="Hoegger P.J."/>
            <person name="Jain P."/>
            <person name="Kilaru S."/>
            <person name="Labbe J."/>
            <person name="Lin Y.C."/>
            <person name="Legue V."/>
            <person name="Le Tacon F."/>
            <person name="Marmeisse R."/>
            <person name="Melayah D."/>
            <person name="Montanini B."/>
            <person name="Muratet M."/>
            <person name="Nehls U."/>
            <person name="Niculita-Hirzel H."/>
            <person name="Oudot-Le Secq M.P."/>
            <person name="Peter M."/>
            <person name="Quesneville H."/>
            <person name="Rajashekar B."/>
            <person name="Reich M."/>
            <person name="Rouhier N."/>
            <person name="Schmutz J."/>
            <person name="Yin T."/>
            <person name="Chalot M."/>
            <person name="Henrissat B."/>
            <person name="Kuees U."/>
            <person name="Lucas S."/>
            <person name="Van de Peer Y."/>
            <person name="Podila G.K."/>
            <person name="Polle A."/>
            <person name="Pukkila P.J."/>
            <person name="Richardson P.M."/>
            <person name="Rouze P."/>
            <person name="Sanders I.R."/>
            <person name="Stajich J.E."/>
            <person name="Tunlid A."/>
            <person name="Tuskan G."/>
            <person name="Grigoriev I.V."/>
        </authorList>
    </citation>
    <scope>NUCLEOTIDE SEQUENCE [LARGE SCALE GENOMIC DNA]</scope>
    <source>
        <strain evidence="2">S238N-H82 / ATCC MYA-4686</strain>
    </source>
</reference>
<dbReference type="OrthoDB" id="3145038at2759"/>
<dbReference type="Proteomes" id="UP000001194">
    <property type="component" value="Unassembled WGS sequence"/>
</dbReference>
<dbReference type="EMBL" id="DS547122">
    <property type="protein sequence ID" value="EDR03696.1"/>
    <property type="molecule type" value="Genomic_DNA"/>
</dbReference>
<accession>B0DNR1</accession>
<organism evidence="2">
    <name type="scientific">Laccaria bicolor (strain S238N-H82 / ATCC MYA-4686)</name>
    <name type="common">Bicoloured deceiver</name>
    <name type="synonym">Laccaria laccata var. bicolor</name>
    <dbReference type="NCBI Taxonomy" id="486041"/>
    <lineage>
        <taxon>Eukaryota</taxon>
        <taxon>Fungi</taxon>
        <taxon>Dikarya</taxon>
        <taxon>Basidiomycota</taxon>
        <taxon>Agaricomycotina</taxon>
        <taxon>Agaricomycetes</taxon>
        <taxon>Agaricomycetidae</taxon>
        <taxon>Agaricales</taxon>
        <taxon>Agaricineae</taxon>
        <taxon>Hydnangiaceae</taxon>
        <taxon>Laccaria</taxon>
    </lineage>
</organism>
<sequence length="257" mass="29219">MHLLPLELHILVQSFLEPRDIISLRMTSKLLYLSTQQRTVWLTALHRVCEDHALFEPSFPTKNMSTKELEYAALSPARVSARMKKGLNETKIAPWKDQPFRALLSENLNRVTLRVIPGGRYLLTGSIGVGVSLWDLGTNPTSEMPKVPMATTIVRNIGLIDTSPTSDGLGILVTTYFVDDGFSTHIIVYEIYPSAAQPQFCRKGELNLNGMNMIHSLTGYHFVSLDQNCMLTFWDIKYNKSFTWDAPFEIEEVRNYF</sequence>
<proteinExistence type="predicted"/>
<protein>
    <submittedName>
        <fullName evidence="1">Predicted protein</fullName>
    </submittedName>
</protein>
<evidence type="ECO:0000313" key="2">
    <source>
        <dbReference type="Proteomes" id="UP000001194"/>
    </source>
</evidence>
<gene>
    <name evidence="1" type="ORF">LACBIDRAFT_306800</name>
</gene>
<dbReference type="HOGENOM" id="CLU_1082080_0_0_1"/>
<evidence type="ECO:0000313" key="1">
    <source>
        <dbReference type="EMBL" id="EDR03696.1"/>
    </source>
</evidence>
<dbReference type="SUPFAM" id="SSF50978">
    <property type="entry name" value="WD40 repeat-like"/>
    <property type="match status" value="1"/>
</dbReference>
<dbReference type="GeneID" id="6081258"/>
<dbReference type="InParanoid" id="B0DNR1"/>
<dbReference type="RefSeq" id="XP_001885549.1">
    <property type="nucleotide sequence ID" value="XM_001885514.1"/>
</dbReference>
<dbReference type="SUPFAM" id="SSF81383">
    <property type="entry name" value="F-box domain"/>
    <property type="match status" value="1"/>
</dbReference>
<dbReference type="InterPro" id="IPR036047">
    <property type="entry name" value="F-box-like_dom_sf"/>
</dbReference>
<dbReference type="KEGG" id="lbc:LACBIDRAFT_306800"/>
<dbReference type="AlphaFoldDB" id="B0DNR1"/>
<name>B0DNR1_LACBS</name>